<keyword evidence="1" id="KW-0540">Nuclease</keyword>
<keyword evidence="6" id="KW-1185">Reference proteome</keyword>
<dbReference type="RefSeq" id="WP_160608345.1">
    <property type="nucleotide sequence ID" value="NZ_WTYF01000004.1"/>
</dbReference>
<feature type="domain" description="Exonuclease" evidence="4">
    <location>
        <begin position="44"/>
        <end position="214"/>
    </location>
</feature>
<proteinExistence type="predicted"/>
<dbReference type="PANTHER" id="PTHR30231:SF4">
    <property type="entry name" value="PROTEIN NEN2"/>
    <property type="match status" value="1"/>
</dbReference>
<gene>
    <name evidence="5" type="ORF">GRI42_09960</name>
</gene>
<accession>A0A844Y065</accession>
<dbReference type="AlphaFoldDB" id="A0A844Y065"/>
<dbReference type="InterPro" id="IPR036397">
    <property type="entry name" value="RNaseH_sf"/>
</dbReference>
<dbReference type="EMBL" id="WTYF01000004">
    <property type="protein sequence ID" value="MXO51625.1"/>
    <property type="molecule type" value="Genomic_DNA"/>
</dbReference>
<sequence length="224" mass="24294">MRERIADWRFRRRLAALGKSGQELLCAYAGARWPAPDLPLREAALLALDFELDGLARDAHVLQAGWLAFDTGGIALDGAMSLDIRSARRLDDGAVTVHGIGEERAREGQPLRQVLGPLVSALSGRVLVAHGAAIEVEVIERTTRACFGEALPVRAICTLELERRLHPNLVGSDAYRLAAVRARYNLPAYDQHDALSDALAAAELLLAQARRLPADVRLGSVLRG</sequence>
<organism evidence="5 6">
    <name type="scientific">Qipengyuania gaetbuli</name>
    <dbReference type="NCBI Taxonomy" id="266952"/>
    <lineage>
        <taxon>Bacteria</taxon>
        <taxon>Pseudomonadati</taxon>
        <taxon>Pseudomonadota</taxon>
        <taxon>Alphaproteobacteria</taxon>
        <taxon>Sphingomonadales</taxon>
        <taxon>Erythrobacteraceae</taxon>
        <taxon>Qipengyuania</taxon>
    </lineage>
</organism>
<dbReference type="Gene3D" id="3.30.420.10">
    <property type="entry name" value="Ribonuclease H-like superfamily/Ribonuclease H"/>
    <property type="match status" value="1"/>
</dbReference>
<evidence type="ECO:0000256" key="1">
    <source>
        <dbReference type="ARBA" id="ARBA00022722"/>
    </source>
</evidence>
<dbReference type="CDD" id="cd06127">
    <property type="entry name" value="DEDDh"/>
    <property type="match status" value="1"/>
</dbReference>
<dbReference type="GO" id="GO:0003676">
    <property type="term" value="F:nucleic acid binding"/>
    <property type="evidence" value="ECO:0007669"/>
    <property type="project" value="InterPro"/>
</dbReference>
<reference evidence="5 6" key="1">
    <citation type="submission" date="2019-12" db="EMBL/GenBank/DDBJ databases">
        <title>Genomic-based taxomic classification of the family Erythrobacteraceae.</title>
        <authorList>
            <person name="Xu L."/>
        </authorList>
    </citation>
    <scope>NUCLEOTIDE SEQUENCE [LARGE SCALE GENOMIC DNA]</scope>
    <source>
        <strain evidence="5 6">DSM 16225</strain>
    </source>
</reference>
<dbReference type="PANTHER" id="PTHR30231">
    <property type="entry name" value="DNA POLYMERASE III SUBUNIT EPSILON"/>
    <property type="match status" value="1"/>
</dbReference>
<protein>
    <submittedName>
        <fullName evidence="5">DNA polymerase III subunit epsilon</fullName>
    </submittedName>
</protein>
<dbReference type="Pfam" id="PF00929">
    <property type="entry name" value="RNase_T"/>
    <property type="match status" value="1"/>
</dbReference>
<dbReference type="GO" id="GO:0006259">
    <property type="term" value="P:DNA metabolic process"/>
    <property type="evidence" value="ECO:0007669"/>
    <property type="project" value="UniProtKB-ARBA"/>
</dbReference>
<evidence type="ECO:0000313" key="5">
    <source>
        <dbReference type="EMBL" id="MXO51625.1"/>
    </source>
</evidence>
<dbReference type="SUPFAM" id="SSF53098">
    <property type="entry name" value="Ribonuclease H-like"/>
    <property type="match status" value="1"/>
</dbReference>
<evidence type="ECO:0000256" key="3">
    <source>
        <dbReference type="ARBA" id="ARBA00022839"/>
    </source>
</evidence>
<comment type="caution">
    <text evidence="5">The sequence shown here is derived from an EMBL/GenBank/DDBJ whole genome shotgun (WGS) entry which is preliminary data.</text>
</comment>
<dbReference type="OrthoDB" id="7427781at2"/>
<dbReference type="InterPro" id="IPR013520">
    <property type="entry name" value="Ribonucl_H"/>
</dbReference>
<dbReference type="GO" id="GO:0008408">
    <property type="term" value="F:3'-5' exonuclease activity"/>
    <property type="evidence" value="ECO:0007669"/>
    <property type="project" value="TreeGrafter"/>
</dbReference>
<dbReference type="SMART" id="SM00479">
    <property type="entry name" value="EXOIII"/>
    <property type="match status" value="1"/>
</dbReference>
<keyword evidence="2" id="KW-0378">Hydrolase</keyword>
<evidence type="ECO:0000259" key="4">
    <source>
        <dbReference type="SMART" id="SM00479"/>
    </source>
</evidence>
<name>A0A844Y065_9SPHN</name>
<evidence type="ECO:0000256" key="2">
    <source>
        <dbReference type="ARBA" id="ARBA00022801"/>
    </source>
</evidence>
<keyword evidence="3" id="KW-0269">Exonuclease</keyword>
<dbReference type="InterPro" id="IPR012337">
    <property type="entry name" value="RNaseH-like_sf"/>
</dbReference>
<dbReference type="Proteomes" id="UP000444185">
    <property type="component" value="Unassembled WGS sequence"/>
</dbReference>
<evidence type="ECO:0000313" key="6">
    <source>
        <dbReference type="Proteomes" id="UP000444185"/>
    </source>
</evidence>
<dbReference type="GO" id="GO:0005829">
    <property type="term" value="C:cytosol"/>
    <property type="evidence" value="ECO:0007669"/>
    <property type="project" value="TreeGrafter"/>
</dbReference>